<dbReference type="InterPro" id="IPR006586">
    <property type="entry name" value="ADAM_Cys-rich"/>
</dbReference>
<evidence type="ECO:0000256" key="8">
    <source>
        <dbReference type="PROSITE-ProRule" id="PRU00276"/>
    </source>
</evidence>
<dbReference type="SMART" id="SM00608">
    <property type="entry name" value="ACR"/>
    <property type="match status" value="1"/>
</dbReference>
<dbReference type="PRINTS" id="PR00289">
    <property type="entry name" value="DISINTEGRIN"/>
</dbReference>
<evidence type="ECO:0000256" key="11">
    <source>
        <dbReference type="SAM" id="SignalP"/>
    </source>
</evidence>
<protein>
    <submittedName>
        <fullName evidence="16">Disintegrin and metalloproteinase domain-containing protein 8</fullName>
    </submittedName>
</protein>
<dbReference type="GO" id="GO:0022407">
    <property type="term" value="P:regulation of cell-cell adhesion"/>
    <property type="evidence" value="ECO:0007669"/>
    <property type="project" value="TreeGrafter"/>
</dbReference>
<dbReference type="CTD" id="101"/>
<dbReference type="GO" id="GO:0050839">
    <property type="term" value="F:cell adhesion molecule binding"/>
    <property type="evidence" value="ECO:0007669"/>
    <property type="project" value="TreeGrafter"/>
</dbReference>
<dbReference type="SUPFAM" id="SSF55486">
    <property type="entry name" value="Metalloproteases ('zincins'), catalytic domain"/>
    <property type="match status" value="1"/>
</dbReference>
<dbReference type="InterPro" id="IPR018358">
    <property type="entry name" value="Disintegrin_CS"/>
</dbReference>
<feature type="binding site" evidence="8">
    <location>
        <position position="336"/>
    </location>
    <ligand>
        <name>Zn(2+)</name>
        <dbReference type="ChEBI" id="CHEBI:29105"/>
        <note>catalytic</note>
    </ligand>
</feature>
<dbReference type="InterPro" id="IPR002870">
    <property type="entry name" value="Peptidase_M12B_N"/>
</dbReference>
<evidence type="ECO:0000256" key="3">
    <source>
        <dbReference type="ARBA" id="ARBA00022989"/>
    </source>
</evidence>
<evidence type="ECO:0000259" key="13">
    <source>
        <dbReference type="PROSITE" id="PS50214"/>
    </source>
</evidence>
<dbReference type="PROSITE" id="PS50214">
    <property type="entry name" value="DISINTEGRIN_2"/>
    <property type="match status" value="1"/>
</dbReference>
<dbReference type="Proteomes" id="UP000189704">
    <property type="component" value="Unplaced"/>
</dbReference>
<dbReference type="GO" id="GO:0006954">
    <property type="term" value="P:inflammatory response"/>
    <property type="evidence" value="ECO:0007669"/>
    <property type="project" value="TreeGrafter"/>
</dbReference>
<keyword evidence="16" id="KW-0482">Metalloprotease</keyword>
<dbReference type="FunFam" id="4.10.70.10:FF:000001">
    <property type="entry name" value="Disintegrin and metalloproteinase domain-containing protein 22"/>
    <property type="match status" value="1"/>
</dbReference>
<dbReference type="RefSeq" id="XP_008050876.1">
    <property type="nucleotide sequence ID" value="XM_008052685.1"/>
</dbReference>
<feature type="transmembrane region" description="Helical" evidence="10">
    <location>
        <begin position="665"/>
        <end position="689"/>
    </location>
</feature>
<feature type="disulfide bond" evidence="6">
    <location>
        <begin position="468"/>
        <end position="488"/>
    </location>
</feature>
<feature type="domain" description="EGF-like" evidence="12">
    <location>
        <begin position="620"/>
        <end position="652"/>
    </location>
</feature>
<dbReference type="GO" id="GO:0006508">
    <property type="term" value="P:proteolysis"/>
    <property type="evidence" value="ECO:0007669"/>
    <property type="project" value="InterPro"/>
</dbReference>
<dbReference type="KEGG" id="csyr:103254660"/>
<keyword evidence="3 10" id="KW-1133">Transmembrane helix</keyword>
<keyword evidence="4 10" id="KW-0472">Membrane</keyword>
<gene>
    <name evidence="16" type="primary">ADAM8</name>
</gene>
<feature type="chain" id="PRO_5010569091" evidence="11">
    <location>
        <begin position="21"/>
        <end position="825"/>
    </location>
</feature>
<evidence type="ECO:0000256" key="4">
    <source>
        <dbReference type="ARBA" id="ARBA00023136"/>
    </source>
</evidence>
<evidence type="ECO:0000256" key="7">
    <source>
        <dbReference type="PROSITE-ProRule" id="PRU00076"/>
    </source>
</evidence>
<dbReference type="GO" id="GO:0016020">
    <property type="term" value="C:membrane"/>
    <property type="evidence" value="ECO:0007669"/>
    <property type="project" value="UniProtKB-SubCell"/>
</dbReference>
<keyword evidence="7" id="KW-0245">EGF-like domain</keyword>
<feature type="disulfide bond" evidence="7">
    <location>
        <begin position="624"/>
        <end position="634"/>
    </location>
</feature>
<evidence type="ECO:0000313" key="16">
    <source>
        <dbReference type="RefSeq" id="XP_008050876.1"/>
    </source>
</evidence>
<keyword evidence="2 10" id="KW-0812">Transmembrane</keyword>
<dbReference type="Pfam" id="PF00200">
    <property type="entry name" value="Disintegrin"/>
    <property type="match status" value="1"/>
</dbReference>
<dbReference type="PROSITE" id="PS01186">
    <property type="entry name" value="EGF_2"/>
    <property type="match status" value="1"/>
</dbReference>
<dbReference type="InterPro" id="IPR036436">
    <property type="entry name" value="Disintegrin_dom_sf"/>
</dbReference>
<dbReference type="SUPFAM" id="SSF57552">
    <property type="entry name" value="Blood coagulation inhibitor (disintegrin)"/>
    <property type="match status" value="1"/>
</dbReference>
<keyword evidence="5 7" id="KW-1015">Disulfide bond</keyword>
<organism evidence="15 16">
    <name type="scientific">Carlito syrichta</name>
    <name type="common">Philippine tarsier</name>
    <name type="synonym">Tarsius syrichta</name>
    <dbReference type="NCBI Taxonomy" id="1868482"/>
    <lineage>
        <taxon>Eukaryota</taxon>
        <taxon>Metazoa</taxon>
        <taxon>Chordata</taxon>
        <taxon>Craniata</taxon>
        <taxon>Vertebrata</taxon>
        <taxon>Euteleostomi</taxon>
        <taxon>Mammalia</taxon>
        <taxon>Eutheria</taxon>
        <taxon>Euarchontoglires</taxon>
        <taxon>Primates</taxon>
        <taxon>Haplorrhini</taxon>
        <taxon>Tarsiiformes</taxon>
        <taxon>Tarsiidae</taxon>
        <taxon>Carlito</taxon>
    </lineage>
</organism>
<feature type="disulfide bond" evidence="7">
    <location>
        <begin position="642"/>
        <end position="651"/>
    </location>
</feature>
<evidence type="ECO:0000256" key="10">
    <source>
        <dbReference type="SAM" id="Phobius"/>
    </source>
</evidence>
<feature type="region of interest" description="Disordered" evidence="9">
    <location>
        <begin position="698"/>
        <end position="825"/>
    </location>
</feature>
<dbReference type="PROSITE" id="PS00427">
    <property type="entry name" value="DISINTEGRIN_1"/>
    <property type="match status" value="1"/>
</dbReference>
<dbReference type="GO" id="GO:0046872">
    <property type="term" value="F:metal ion binding"/>
    <property type="evidence" value="ECO:0007669"/>
    <property type="project" value="UniProtKB-KW"/>
</dbReference>
<dbReference type="Gene3D" id="3.40.390.10">
    <property type="entry name" value="Collagenase (Catalytic Domain)"/>
    <property type="match status" value="1"/>
</dbReference>
<evidence type="ECO:0000256" key="5">
    <source>
        <dbReference type="ARBA" id="ARBA00023157"/>
    </source>
</evidence>
<name>A0A1U7TAQ0_CARSF</name>
<dbReference type="PANTHER" id="PTHR11905:SF20">
    <property type="entry name" value="DISINTEGRIN AND METALLOPROTEINASE DOMAIN-CONTAINING PROTEIN 8"/>
    <property type="match status" value="1"/>
</dbReference>
<dbReference type="InterPro" id="IPR001762">
    <property type="entry name" value="Disintegrin_dom"/>
</dbReference>
<feature type="compositionally biased region" description="Polar residues" evidence="9">
    <location>
        <begin position="740"/>
        <end position="752"/>
    </location>
</feature>
<dbReference type="FunFam" id="3.40.390.10:FF:000002">
    <property type="entry name" value="Disintegrin and metalloproteinase domain-containing protein 22"/>
    <property type="match status" value="1"/>
</dbReference>
<feature type="signal peptide" evidence="11">
    <location>
        <begin position="1"/>
        <end position="20"/>
    </location>
</feature>
<evidence type="ECO:0000256" key="2">
    <source>
        <dbReference type="ARBA" id="ARBA00022692"/>
    </source>
</evidence>
<evidence type="ECO:0000256" key="1">
    <source>
        <dbReference type="ARBA" id="ARBA00004479"/>
    </source>
</evidence>
<keyword evidence="15" id="KW-1185">Reference proteome</keyword>
<dbReference type="OrthoDB" id="5951731at2759"/>
<dbReference type="InterPro" id="IPR000742">
    <property type="entry name" value="EGF"/>
</dbReference>
<dbReference type="PANTHER" id="PTHR11905">
    <property type="entry name" value="ADAM A DISINTEGRIN AND METALLOPROTEASE DOMAIN"/>
    <property type="match status" value="1"/>
</dbReference>
<dbReference type="Pfam" id="PF01421">
    <property type="entry name" value="Reprolysin"/>
    <property type="match status" value="1"/>
</dbReference>
<feature type="domain" description="Disintegrin" evidence="13">
    <location>
        <begin position="410"/>
        <end position="496"/>
    </location>
</feature>
<evidence type="ECO:0000256" key="6">
    <source>
        <dbReference type="PROSITE-ProRule" id="PRU00068"/>
    </source>
</evidence>
<feature type="compositionally biased region" description="Pro residues" evidence="9">
    <location>
        <begin position="756"/>
        <end position="773"/>
    </location>
</feature>
<evidence type="ECO:0000256" key="9">
    <source>
        <dbReference type="SAM" id="MobiDB-lite"/>
    </source>
</evidence>
<dbReference type="PROSITE" id="PS50215">
    <property type="entry name" value="ADAM_MEPRO"/>
    <property type="match status" value="1"/>
</dbReference>
<feature type="domain" description="Peptidase M12B" evidence="14">
    <location>
        <begin position="202"/>
        <end position="402"/>
    </location>
</feature>
<keyword evidence="8" id="KW-0862">Zinc</keyword>
<dbReference type="Gene3D" id="4.10.70.10">
    <property type="entry name" value="Disintegrin domain"/>
    <property type="match status" value="1"/>
</dbReference>
<dbReference type="STRING" id="1868482.ENSTSYP00000030565"/>
<accession>A0A1U7TAQ0</accession>
<dbReference type="InterPro" id="IPR034027">
    <property type="entry name" value="Reprolysin_adamalysin"/>
</dbReference>
<dbReference type="GO" id="GO:0004222">
    <property type="term" value="F:metalloendopeptidase activity"/>
    <property type="evidence" value="ECO:0007669"/>
    <property type="project" value="InterPro"/>
</dbReference>
<dbReference type="Pfam" id="PF01562">
    <property type="entry name" value="Pep_M12B_propep"/>
    <property type="match status" value="1"/>
</dbReference>
<dbReference type="Pfam" id="PF08516">
    <property type="entry name" value="ADAM_CR"/>
    <property type="match status" value="1"/>
</dbReference>
<dbReference type="InterPro" id="IPR024079">
    <property type="entry name" value="MetalloPept_cat_dom_sf"/>
</dbReference>
<evidence type="ECO:0000313" key="15">
    <source>
        <dbReference type="Proteomes" id="UP000189704"/>
    </source>
</evidence>
<sequence length="825" mass="88503">MHSPGLWLLGALWLPAVALGQPLPHVERYEVALPRRLLGPRARRALPSHVGRGLHPESVSYVLEAGGHSFTLHLRRNRDLLGSGYTETYTAANGSEVTEQLQEQDHCFYQGYVEGHPDSVASLSACAGLRGFFRASSAVHLIEPLEEGGDGARHAVYQAEHLKQKPGTCGVSDASLDNLLGPRIGAALRPQPWNWPPTRGPRYVELFVVTDSAEFQQLGSRAAVRTRVLEVVNHVDKLYQELNFRVVLVGLEIWNDRNKFHVSPDADATLQNFLAWRARDLAGRRRHDNVQLITGVDFAGTTVGLAKVSAMCSHNSGAVNQDHSQNPVGVASTMAHEMGHNLGMDHDENVQGCHCPVPREGGGCIMAASIGSRFPRVFSHCSRVDLETFVKKPLTTCLTNAPDLDQLVGGPVCGNLFVEHGEQCDCGLPQDCRDRCCNATTCRLAEGAECAHGTCCQECRVKPAGELCRPQKDACDLEEFCDGQRPECPEDAFQENGTPCLEGYCYDGSCPSLAQRCRDLWGPGARAAAEACFAYGSIAPGCKGGSSLGMGRVNRCGVLHCDGGQKPLERSSCTLTSHVAVCHALATDDGSAYELVPEGTKCGQEKVCWKGLCQDLQVYRSRNCSAQCHNHGVCNHKKECHCHAGWAPPHCAELLTDVHQASGGLPVSVLVALVLLAVVVVILAGFVIYRRTRGRVQRSVAPKTTMGLSNPLFNQGAGHGPARGGAPPPRWAPPELGSATHPSQLTRPVTSSVTPKRPPPDPPAAVSGPPFPVPVYTRQAPGQITKPTFAPPVPPGKPKAGGATPGLTQGVVDPKVALKPPVQRR</sequence>
<dbReference type="GO" id="GO:0051044">
    <property type="term" value="P:positive regulation of membrane protein ectodomain proteolysis"/>
    <property type="evidence" value="ECO:0007669"/>
    <property type="project" value="TreeGrafter"/>
</dbReference>
<keyword evidence="16" id="KW-0645">Protease</keyword>
<keyword evidence="8" id="KW-0479">Metal-binding</keyword>
<dbReference type="AlphaFoldDB" id="A0A1U7TAQ0"/>
<feature type="binding site" evidence="8">
    <location>
        <position position="346"/>
    </location>
    <ligand>
        <name>Zn(2+)</name>
        <dbReference type="ChEBI" id="CHEBI:29105"/>
        <note>catalytic</note>
    </ligand>
</feature>
<dbReference type="InterPro" id="IPR001590">
    <property type="entry name" value="Peptidase_M12B"/>
</dbReference>
<comment type="caution">
    <text evidence="7">Lacks conserved residue(s) required for the propagation of feature annotation.</text>
</comment>
<keyword evidence="16" id="KW-0378">Hydrolase</keyword>
<comment type="subcellular location">
    <subcellularLocation>
        <location evidence="1">Membrane</location>
        <topology evidence="1">Single-pass type I membrane protein</topology>
    </subcellularLocation>
</comment>
<evidence type="ECO:0000259" key="12">
    <source>
        <dbReference type="PROSITE" id="PS50026"/>
    </source>
</evidence>
<dbReference type="GO" id="GO:0002693">
    <property type="term" value="P:positive regulation of cellular extravasation"/>
    <property type="evidence" value="ECO:0007669"/>
    <property type="project" value="TreeGrafter"/>
</dbReference>
<feature type="active site" evidence="8">
    <location>
        <position position="337"/>
    </location>
</feature>
<reference evidence="16" key="1">
    <citation type="submission" date="2025-08" db="UniProtKB">
        <authorList>
            <consortium name="RefSeq"/>
        </authorList>
    </citation>
    <scope>IDENTIFICATION</scope>
</reference>
<proteinExistence type="predicted"/>
<evidence type="ECO:0000259" key="14">
    <source>
        <dbReference type="PROSITE" id="PS50215"/>
    </source>
</evidence>
<dbReference type="SMART" id="SM00050">
    <property type="entry name" value="DISIN"/>
    <property type="match status" value="1"/>
</dbReference>
<dbReference type="PROSITE" id="PS50026">
    <property type="entry name" value="EGF_3"/>
    <property type="match status" value="1"/>
</dbReference>
<feature type="binding site" evidence="8">
    <location>
        <position position="340"/>
    </location>
    <ligand>
        <name>Zn(2+)</name>
        <dbReference type="ChEBI" id="CHEBI:29105"/>
        <note>catalytic</note>
    </ligand>
</feature>
<keyword evidence="11" id="KW-0732">Signal</keyword>
<dbReference type="CDD" id="cd04269">
    <property type="entry name" value="ZnMc_adamalysin_II_like"/>
    <property type="match status" value="1"/>
</dbReference>
<dbReference type="GeneID" id="103254660"/>